<organism evidence="1">
    <name type="scientific">Picea sitchensis</name>
    <name type="common">Sitka spruce</name>
    <name type="synonym">Pinus sitchensis</name>
    <dbReference type="NCBI Taxonomy" id="3332"/>
    <lineage>
        <taxon>Eukaryota</taxon>
        <taxon>Viridiplantae</taxon>
        <taxon>Streptophyta</taxon>
        <taxon>Embryophyta</taxon>
        <taxon>Tracheophyta</taxon>
        <taxon>Spermatophyta</taxon>
        <taxon>Pinopsida</taxon>
        <taxon>Pinidae</taxon>
        <taxon>Conifers I</taxon>
        <taxon>Pinales</taxon>
        <taxon>Pinaceae</taxon>
        <taxon>Picea</taxon>
    </lineage>
</organism>
<evidence type="ECO:0000313" key="1">
    <source>
        <dbReference type="EMBL" id="ADE76181.1"/>
    </source>
</evidence>
<name>D5A9G2_PICSI</name>
<reference evidence="1" key="1">
    <citation type="submission" date="2010-04" db="EMBL/GenBank/DDBJ databases">
        <authorList>
            <person name="Reid K.E."/>
            <person name="Liao N."/>
            <person name="Chan S."/>
            <person name="Docking R."/>
            <person name="Taylor G."/>
            <person name="Moore R."/>
            <person name="Mayo M."/>
            <person name="Munro S."/>
            <person name="King J."/>
            <person name="Yanchuk A."/>
            <person name="Holt R."/>
            <person name="Jones S."/>
            <person name="Marra M."/>
            <person name="Ritland C.E."/>
            <person name="Ritland K."/>
            <person name="Bohlmann J."/>
        </authorList>
    </citation>
    <scope>NUCLEOTIDE SEQUENCE</scope>
    <source>
        <tissue evidence="1">Bud</tissue>
    </source>
</reference>
<accession>D5A9G2</accession>
<dbReference type="EMBL" id="BT122832">
    <property type="protein sequence ID" value="ADE76181.1"/>
    <property type="molecule type" value="mRNA"/>
</dbReference>
<protein>
    <submittedName>
        <fullName evidence="1">Uncharacterized protein</fullName>
    </submittedName>
</protein>
<sequence length="46" mass="5128">MLGSPVVFSRCRGNSVAWPILPLDEELLNLGTVQMNMGRPKHKFTS</sequence>
<proteinExistence type="evidence at transcript level"/>
<dbReference type="AlphaFoldDB" id="D5A9G2"/>